<dbReference type="PANTHER" id="PTHR30344:SF1">
    <property type="entry name" value="6-PHOSPHOGLUCONOLACTONASE"/>
    <property type="match status" value="1"/>
</dbReference>
<dbReference type="AlphaFoldDB" id="A0A916YW73"/>
<gene>
    <name evidence="3" type="ORF">GCM10011514_31150</name>
</gene>
<dbReference type="PANTHER" id="PTHR30344">
    <property type="entry name" value="6-PHOSPHOGLUCONOLACTONASE-RELATED"/>
    <property type="match status" value="1"/>
</dbReference>
<accession>A0A916YW73</accession>
<sequence>MNFKQTLVTIFCSLLFLPQISKSQSKDEQYLIIGTYTRPNTKNPSEGVYVYKFNTNTGEFSAVSKATGIKNPSFLTVSPDQKFVYAVTETSDGSVTAYSFDKKSGNLTKLNTQSSGGADPCHISIDKTGKWVLVGNYSGGNLSILPVEADGSLGKATQTINHEGKGPNTGRQEKPHVHSVNIAPNNRDVFVPDLGIDKIMTYSLYAKNGKFLGGKPAFTKVADGSGPRHFTVHPNGKFAYVIQELSSTVTAFNYISGKLTPIQTITTLAKDFKDKNKSFCADIHISPDGKFLYGSNRFVDAGNKNGIFAPNNTTDTIVMYSIDQKTGKLTYIGNEPVLGKIPRNFMITPNGKFVLVANQETDNITIFKRDAKTGKLSPTGKQIEVPVPVCLKMVSAE</sequence>
<keyword evidence="4" id="KW-1185">Reference proteome</keyword>
<reference evidence="3" key="1">
    <citation type="journal article" date="2014" name="Int. J. Syst. Evol. Microbiol.">
        <title>Complete genome sequence of Corynebacterium casei LMG S-19264T (=DSM 44701T), isolated from a smear-ripened cheese.</title>
        <authorList>
            <consortium name="US DOE Joint Genome Institute (JGI-PGF)"/>
            <person name="Walter F."/>
            <person name="Albersmeier A."/>
            <person name="Kalinowski J."/>
            <person name="Ruckert C."/>
        </authorList>
    </citation>
    <scope>NUCLEOTIDE SEQUENCE</scope>
    <source>
        <strain evidence="3">CGMCC 1.15958</strain>
    </source>
</reference>
<dbReference type="EMBL" id="BMKK01000006">
    <property type="protein sequence ID" value="GGD64911.1"/>
    <property type="molecule type" value="Genomic_DNA"/>
</dbReference>
<dbReference type="GO" id="GO:0006006">
    <property type="term" value="P:glucose metabolic process"/>
    <property type="evidence" value="ECO:0007669"/>
    <property type="project" value="UniProtKB-KW"/>
</dbReference>
<dbReference type="GO" id="GO:0005829">
    <property type="term" value="C:cytosol"/>
    <property type="evidence" value="ECO:0007669"/>
    <property type="project" value="TreeGrafter"/>
</dbReference>
<protein>
    <submittedName>
        <fullName evidence="3">6-phosphogluconolactonase</fullName>
    </submittedName>
</protein>
<dbReference type="SUPFAM" id="SSF51004">
    <property type="entry name" value="C-terminal (heme d1) domain of cytochrome cd1-nitrite reductase"/>
    <property type="match status" value="1"/>
</dbReference>
<evidence type="ECO:0000256" key="1">
    <source>
        <dbReference type="ARBA" id="ARBA00005564"/>
    </source>
</evidence>
<dbReference type="Proteomes" id="UP000609064">
    <property type="component" value="Unassembled WGS sequence"/>
</dbReference>
<keyword evidence="2" id="KW-0313">Glucose metabolism</keyword>
<dbReference type="GO" id="GO:0017057">
    <property type="term" value="F:6-phosphogluconolactonase activity"/>
    <property type="evidence" value="ECO:0007669"/>
    <property type="project" value="TreeGrafter"/>
</dbReference>
<dbReference type="RefSeq" id="WP_188767120.1">
    <property type="nucleotide sequence ID" value="NZ_BMKK01000006.1"/>
</dbReference>
<evidence type="ECO:0000313" key="4">
    <source>
        <dbReference type="Proteomes" id="UP000609064"/>
    </source>
</evidence>
<dbReference type="Pfam" id="PF10282">
    <property type="entry name" value="Lactonase"/>
    <property type="match status" value="1"/>
</dbReference>
<organism evidence="3 4">
    <name type="scientific">Emticicia aquatilis</name>
    <dbReference type="NCBI Taxonomy" id="1537369"/>
    <lineage>
        <taxon>Bacteria</taxon>
        <taxon>Pseudomonadati</taxon>
        <taxon>Bacteroidota</taxon>
        <taxon>Cytophagia</taxon>
        <taxon>Cytophagales</taxon>
        <taxon>Leadbetterellaceae</taxon>
        <taxon>Emticicia</taxon>
    </lineage>
</organism>
<comment type="caution">
    <text evidence="3">The sequence shown here is derived from an EMBL/GenBank/DDBJ whole genome shotgun (WGS) entry which is preliminary data.</text>
</comment>
<dbReference type="InterPro" id="IPR015943">
    <property type="entry name" value="WD40/YVTN_repeat-like_dom_sf"/>
</dbReference>
<dbReference type="Gene3D" id="2.130.10.10">
    <property type="entry name" value="YVTN repeat-like/Quinoprotein amine dehydrogenase"/>
    <property type="match status" value="1"/>
</dbReference>
<keyword evidence="2" id="KW-0119">Carbohydrate metabolism</keyword>
<name>A0A916YW73_9BACT</name>
<evidence type="ECO:0000313" key="3">
    <source>
        <dbReference type="EMBL" id="GGD64911.1"/>
    </source>
</evidence>
<dbReference type="InterPro" id="IPR050282">
    <property type="entry name" value="Cycloisomerase_2"/>
</dbReference>
<dbReference type="InterPro" id="IPR019405">
    <property type="entry name" value="Lactonase_7-beta_prop"/>
</dbReference>
<reference evidence="3" key="2">
    <citation type="submission" date="2020-09" db="EMBL/GenBank/DDBJ databases">
        <authorList>
            <person name="Sun Q."/>
            <person name="Zhou Y."/>
        </authorList>
    </citation>
    <scope>NUCLEOTIDE SEQUENCE</scope>
    <source>
        <strain evidence="3">CGMCC 1.15958</strain>
    </source>
</reference>
<evidence type="ECO:0000256" key="2">
    <source>
        <dbReference type="ARBA" id="ARBA00022526"/>
    </source>
</evidence>
<dbReference type="InterPro" id="IPR011048">
    <property type="entry name" value="Haem_d1_sf"/>
</dbReference>
<proteinExistence type="inferred from homology"/>
<comment type="similarity">
    <text evidence="1">Belongs to the cycloisomerase 2 family.</text>
</comment>
<dbReference type="FunFam" id="2.130.10.10:FF:000306">
    <property type="entry name" value="3-carboxymuconate cyclase"/>
    <property type="match status" value="1"/>
</dbReference>